<feature type="domain" description="HTH cro/C1-type" evidence="2">
    <location>
        <begin position="47"/>
        <end position="94"/>
    </location>
</feature>
<dbReference type="CDD" id="cd00093">
    <property type="entry name" value="HTH_XRE"/>
    <property type="match status" value="1"/>
</dbReference>
<evidence type="ECO:0000313" key="4">
    <source>
        <dbReference type="Proteomes" id="UP001265083"/>
    </source>
</evidence>
<proteinExistence type="predicted"/>
<dbReference type="InterPro" id="IPR001387">
    <property type="entry name" value="Cro/C1-type_HTH"/>
</dbReference>
<comment type="caution">
    <text evidence="3">The sequence shown here is derived from an EMBL/GenBank/DDBJ whole genome shotgun (WGS) entry which is preliminary data.</text>
</comment>
<name>A0ABU2GXB0_9ACTN</name>
<accession>A0ABU2GXB0</accession>
<evidence type="ECO:0000259" key="2">
    <source>
        <dbReference type="Pfam" id="PF01381"/>
    </source>
</evidence>
<gene>
    <name evidence="3" type="ORF">RD149_20230</name>
</gene>
<feature type="region of interest" description="Disordered" evidence="1">
    <location>
        <begin position="1"/>
        <end position="61"/>
    </location>
</feature>
<organism evidence="3 4">
    <name type="scientific">Gordonia westfalica</name>
    <dbReference type="NCBI Taxonomy" id="158898"/>
    <lineage>
        <taxon>Bacteria</taxon>
        <taxon>Bacillati</taxon>
        <taxon>Actinomycetota</taxon>
        <taxon>Actinomycetes</taxon>
        <taxon>Mycobacteriales</taxon>
        <taxon>Gordoniaceae</taxon>
        <taxon>Gordonia</taxon>
    </lineage>
</organism>
<reference evidence="3 4" key="1">
    <citation type="submission" date="2023-08" db="EMBL/GenBank/DDBJ databases">
        <title>Bioegradation of LLDPE and BLDPE plastic by marine bacteria from coast plastic debris.</title>
        <authorList>
            <person name="Rong Z."/>
        </authorList>
    </citation>
    <scope>NUCLEOTIDE SEQUENCE [LARGE SCALE GENOMIC DNA]</scope>
    <source>
        <strain evidence="3 4">Z-2</strain>
    </source>
</reference>
<dbReference type="Gene3D" id="1.10.260.40">
    <property type="entry name" value="lambda repressor-like DNA-binding domains"/>
    <property type="match status" value="1"/>
</dbReference>
<dbReference type="EMBL" id="JAVLUS010000020">
    <property type="protein sequence ID" value="MDS1116076.1"/>
    <property type="molecule type" value="Genomic_DNA"/>
</dbReference>
<evidence type="ECO:0000313" key="3">
    <source>
        <dbReference type="EMBL" id="MDS1116076.1"/>
    </source>
</evidence>
<dbReference type="InterPro" id="IPR010982">
    <property type="entry name" value="Lambda_DNA-bd_dom_sf"/>
</dbReference>
<keyword evidence="4" id="KW-1185">Reference proteome</keyword>
<dbReference type="Pfam" id="PF01381">
    <property type="entry name" value="HTH_3"/>
    <property type="match status" value="1"/>
</dbReference>
<protein>
    <submittedName>
        <fullName evidence="3">Helix-turn-helix domain-containing protein</fullName>
    </submittedName>
</protein>
<evidence type="ECO:0000256" key="1">
    <source>
        <dbReference type="SAM" id="MobiDB-lite"/>
    </source>
</evidence>
<sequence length="261" mass="28715">MHSRKTEGTPKVGRREGVRAGRSRTRRPQAPKVRRVADTSRFGRLVQRRRQELGMSQSDVRLAGGPSDLTLRKIERGTTTRPDFVTLAKLDDALRWMPGSAGRAFEGGDPTPLPDPHQGGGSAATVGAGRPTQPITATEHGVFVRTDALADLTKKGRALDDLPALSKEQAAGVTELRHAIDRLTRAWIVRQAEIARHTDSLNDLILVLDDHLRAPPSKAGTEQDQDDLRYLRWLAGYETPNSDDAKRYETRFSNAVESGDS</sequence>
<feature type="compositionally biased region" description="Basic residues" evidence="1">
    <location>
        <begin position="21"/>
        <end position="34"/>
    </location>
</feature>
<dbReference type="RefSeq" id="WP_310951991.1">
    <property type="nucleotide sequence ID" value="NZ_JAVLUS010000020.1"/>
</dbReference>
<feature type="compositionally biased region" description="Basic and acidic residues" evidence="1">
    <location>
        <begin position="1"/>
        <end position="19"/>
    </location>
</feature>
<feature type="region of interest" description="Disordered" evidence="1">
    <location>
        <begin position="107"/>
        <end position="128"/>
    </location>
</feature>
<dbReference type="SUPFAM" id="SSF47413">
    <property type="entry name" value="lambda repressor-like DNA-binding domains"/>
    <property type="match status" value="1"/>
</dbReference>
<dbReference type="Proteomes" id="UP001265083">
    <property type="component" value="Unassembled WGS sequence"/>
</dbReference>